<evidence type="ECO:0000313" key="3">
    <source>
        <dbReference type="Proteomes" id="UP000007148"/>
    </source>
</evidence>
<dbReference type="HOGENOM" id="CLU_1012361_0_0_1"/>
<feature type="region of interest" description="Disordered" evidence="1">
    <location>
        <begin position="61"/>
        <end position="82"/>
    </location>
</feature>
<dbReference type="AlphaFoldDB" id="G4TXI8"/>
<dbReference type="Proteomes" id="UP000007148">
    <property type="component" value="Unassembled WGS sequence"/>
</dbReference>
<dbReference type="CDD" id="cd00067">
    <property type="entry name" value="GAL4"/>
    <property type="match status" value="1"/>
</dbReference>
<evidence type="ECO:0000256" key="1">
    <source>
        <dbReference type="SAM" id="MobiDB-lite"/>
    </source>
</evidence>
<dbReference type="InParanoid" id="G4TXI8"/>
<proteinExistence type="predicted"/>
<comment type="caution">
    <text evidence="2">The sequence shown here is derived from an EMBL/GenBank/DDBJ whole genome shotgun (WGS) entry which is preliminary data.</text>
</comment>
<dbReference type="GO" id="GO:0000981">
    <property type="term" value="F:DNA-binding transcription factor activity, RNA polymerase II-specific"/>
    <property type="evidence" value="ECO:0007669"/>
    <property type="project" value="InterPro"/>
</dbReference>
<keyword evidence="3" id="KW-1185">Reference proteome</keyword>
<gene>
    <name evidence="2" type="ORF">PIIN_10031</name>
</gene>
<dbReference type="Gene3D" id="4.10.240.10">
    <property type="entry name" value="Zn(2)-C6 fungal-type DNA-binding domain"/>
    <property type="match status" value="2"/>
</dbReference>
<dbReference type="InterPro" id="IPR036864">
    <property type="entry name" value="Zn2-C6_fun-type_DNA-bd_sf"/>
</dbReference>
<reference evidence="2 3" key="1">
    <citation type="journal article" date="2011" name="PLoS Pathog.">
        <title>Endophytic Life Strategies Decoded by Genome and Transcriptome Analyses of the Mutualistic Root Symbiont Piriformospora indica.</title>
        <authorList>
            <person name="Zuccaro A."/>
            <person name="Lahrmann U."/>
            <person name="Guldener U."/>
            <person name="Langen G."/>
            <person name="Pfiffi S."/>
            <person name="Biedenkopf D."/>
            <person name="Wong P."/>
            <person name="Samans B."/>
            <person name="Grimm C."/>
            <person name="Basiewicz M."/>
            <person name="Murat C."/>
            <person name="Martin F."/>
            <person name="Kogel K.H."/>
        </authorList>
    </citation>
    <scope>NUCLEOTIDE SEQUENCE [LARGE SCALE GENOMIC DNA]</scope>
    <source>
        <strain evidence="2 3">DSM 11827</strain>
    </source>
</reference>
<name>G4TXI8_SERID</name>
<evidence type="ECO:0008006" key="4">
    <source>
        <dbReference type="Google" id="ProtNLM"/>
    </source>
</evidence>
<dbReference type="SUPFAM" id="SSF57701">
    <property type="entry name" value="Zn2/Cys6 DNA-binding domain"/>
    <property type="match status" value="1"/>
</dbReference>
<organism evidence="2 3">
    <name type="scientific">Serendipita indica (strain DSM 11827)</name>
    <name type="common">Root endophyte fungus</name>
    <name type="synonym">Piriformospora indica</name>
    <dbReference type="NCBI Taxonomy" id="1109443"/>
    <lineage>
        <taxon>Eukaryota</taxon>
        <taxon>Fungi</taxon>
        <taxon>Dikarya</taxon>
        <taxon>Basidiomycota</taxon>
        <taxon>Agaricomycotina</taxon>
        <taxon>Agaricomycetes</taxon>
        <taxon>Sebacinales</taxon>
        <taxon>Serendipitaceae</taxon>
        <taxon>Serendipita</taxon>
    </lineage>
</organism>
<dbReference type="GO" id="GO:0008270">
    <property type="term" value="F:zinc ion binding"/>
    <property type="evidence" value="ECO:0007669"/>
    <property type="project" value="InterPro"/>
</dbReference>
<protein>
    <recommendedName>
        <fullName evidence="4">Zn(2)-C6 fungal-type domain-containing protein</fullName>
    </recommendedName>
</protein>
<dbReference type="InterPro" id="IPR001138">
    <property type="entry name" value="Zn2Cys6_DnaBD"/>
</dbReference>
<dbReference type="EMBL" id="CAFZ01000585">
    <property type="protein sequence ID" value="CCA76031.1"/>
    <property type="molecule type" value="Genomic_DNA"/>
</dbReference>
<accession>G4TXI8</accession>
<evidence type="ECO:0000313" key="2">
    <source>
        <dbReference type="EMBL" id="CCA76031.1"/>
    </source>
</evidence>
<sequence>MSSACDECRSSKIKCTTYSNSQRCDTCILSHHVCSWTPNVTGPQSTDGSLDIVEVDNIHMSTPTHNRRDSKDGPVPTQPVSQRLYPSSYERFRTLKVKCDSLDDCSSCSKSGSECLRDTKRFLHGQPKQGYMESLLQPVCSSTPLLVAYLITLASSMSKKVSQQGEIQRNGKPSSMPAVRRIRNRQICPPNPRARAITVFSPGSAQVLRFYELESRSCNDKVPNLSVKWVPWVVNLGLLRKRIGNPSRRDQNGYAAGFHRKAHPAFPPFFDGSIL</sequence>